<dbReference type="InterPro" id="IPR011990">
    <property type="entry name" value="TPR-like_helical_dom_sf"/>
</dbReference>
<comment type="subcellular location">
    <subcellularLocation>
        <location evidence="6">Cell outer membrane</location>
    </subcellularLocation>
</comment>
<name>A0ABU4RLW5_9HYPH</name>
<keyword evidence="4 6" id="KW-0998">Cell outer membrane</keyword>
<sequence>MVSSVSAPLSGGPRRAVFVALATVLAFSAGACSSFGGSKEEAIVYSDDPPDKLYNQGVFNLNQNKYDAASEKFQELDKQHPYTEYGRKAALLEVYAKYKKGDYDESATAAKRYVTLHPSSPDAAYAQFLLGMSYYNGIPDVTRDQSRTQQALDALQEVIRKYPTSEYAEPARQRIQLARDQLAGKEMDIGRYYLKEGNFVGAINRFKTVVTVHQTTRHVEEALARLAEAYMALGIVGEAQTAAAVLGHNFPQSEWYKDTYKLMASKGTAPREDKGSWISKAFGRG</sequence>
<evidence type="ECO:0000256" key="2">
    <source>
        <dbReference type="ARBA" id="ARBA00023136"/>
    </source>
</evidence>
<dbReference type="RefSeq" id="WP_319843696.1">
    <property type="nucleotide sequence ID" value="NZ_JAXAFJ010000002.1"/>
</dbReference>
<dbReference type="Pfam" id="PF13525">
    <property type="entry name" value="YfiO"/>
    <property type="match status" value="1"/>
</dbReference>
<organism evidence="8 9">
    <name type="scientific">Terrihabitans rhizophilus</name>
    <dbReference type="NCBI Taxonomy" id="3092662"/>
    <lineage>
        <taxon>Bacteria</taxon>
        <taxon>Pseudomonadati</taxon>
        <taxon>Pseudomonadota</taxon>
        <taxon>Alphaproteobacteria</taxon>
        <taxon>Hyphomicrobiales</taxon>
        <taxon>Terrihabitans</taxon>
    </lineage>
</organism>
<keyword evidence="1 6" id="KW-0732">Signal</keyword>
<comment type="caution">
    <text evidence="8">The sequence shown here is derived from an EMBL/GenBank/DDBJ whole genome shotgun (WGS) entry which is preliminary data.</text>
</comment>
<dbReference type="CDD" id="cd15830">
    <property type="entry name" value="BamD"/>
    <property type="match status" value="1"/>
</dbReference>
<dbReference type="PANTHER" id="PTHR37423:SF1">
    <property type="entry name" value="OUTER MEMBRANE PROTEIN ASSEMBLY FACTOR BAMD"/>
    <property type="match status" value="1"/>
</dbReference>
<reference evidence="8 9" key="1">
    <citation type="submission" date="2023-11" db="EMBL/GenBank/DDBJ databases">
        <authorList>
            <person name="Bao R."/>
        </authorList>
    </citation>
    <scope>NUCLEOTIDE SEQUENCE [LARGE SCALE GENOMIC DNA]</scope>
    <source>
        <strain evidence="8 9">PJ23</strain>
    </source>
</reference>
<keyword evidence="2 6" id="KW-0472">Membrane</keyword>
<dbReference type="Gene3D" id="1.25.40.10">
    <property type="entry name" value="Tetratricopeptide repeat domain"/>
    <property type="match status" value="1"/>
</dbReference>
<keyword evidence="9" id="KW-1185">Reference proteome</keyword>
<protein>
    <recommendedName>
        <fullName evidence="6">Outer membrane protein assembly factor BamD</fullName>
    </recommendedName>
</protein>
<evidence type="ECO:0000259" key="7">
    <source>
        <dbReference type="Pfam" id="PF13525"/>
    </source>
</evidence>
<dbReference type="Proteomes" id="UP001274321">
    <property type="component" value="Unassembled WGS sequence"/>
</dbReference>
<feature type="domain" description="Outer membrane lipoprotein BamD-like" evidence="7">
    <location>
        <begin position="47"/>
        <end position="242"/>
    </location>
</feature>
<evidence type="ECO:0000313" key="9">
    <source>
        <dbReference type="Proteomes" id="UP001274321"/>
    </source>
</evidence>
<gene>
    <name evidence="6" type="primary">bamD</name>
    <name evidence="8" type="ORF">SCD90_05885</name>
</gene>
<evidence type="ECO:0000256" key="4">
    <source>
        <dbReference type="ARBA" id="ARBA00023237"/>
    </source>
</evidence>
<keyword evidence="3" id="KW-0564">Palmitate</keyword>
<comment type="function">
    <text evidence="6">Part of the outer membrane protein assembly complex, which is involved in assembly and insertion of beta-barrel proteins into the outer membrane.</text>
</comment>
<dbReference type="PANTHER" id="PTHR37423">
    <property type="entry name" value="SOLUBLE LYTIC MUREIN TRANSGLYCOSYLASE-RELATED"/>
    <property type="match status" value="1"/>
</dbReference>
<comment type="subunit">
    <text evidence="6">Part of the Bam complex.</text>
</comment>
<dbReference type="HAMAP" id="MF_00922">
    <property type="entry name" value="OM_assembly_BamD"/>
    <property type="match status" value="1"/>
</dbReference>
<evidence type="ECO:0000256" key="1">
    <source>
        <dbReference type="ARBA" id="ARBA00022729"/>
    </source>
</evidence>
<comment type="similarity">
    <text evidence="6">Belongs to the BamD family.</text>
</comment>
<evidence type="ECO:0000256" key="5">
    <source>
        <dbReference type="ARBA" id="ARBA00023288"/>
    </source>
</evidence>
<accession>A0ABU4RLW5</accession>
<evidence type="ECO:0000313" key="8">
    <source>
        <dbReference type="EMBL" id="MDX6805586.1"/>
    </source>
</evidence>
<keyword evidence="5" id="KW-0449">Lipoprotein</keyword>
<dbReference type="NCBIfam" id="TIGR03302">
    <property type="entry name" value="OM_YfiO"/>
    <property type="match status" value="1"/>
</dbReference>
<dbReference type="EMBL" id="JAXAFJ010000002">
    <property type="protein sequence ID" value="MDX6805586.1"/>
    <property type="molecule type" value="Genomic_DNA"/>
</dbReference>
<proteinExistence type="inferred from homology"/>
<dbReference type="SUPFAM" id="SSF48452">
    <property type="entry name" value="TPR-like"/>
    <property type="match status" value="2"/>
</dbReference>
<dbReference type="InterPro" id="IPR017689">
    <property type="entry name" value="BamD"/>
</dbReference>
<dbReference type="InterPro" id="IPR039565">
    <property type="entry name" value="BamD-like"/>
</dbReference>
<evidence type="ECO:0000256" key="3">
    <source>
        <dbReference type="ARBA" id="ARBA00023139"/>
    </source>
</evidence>
<evidence type="ECO:0000256" key="6">
    <source>
        <dbReference type="HAMAP-Rule" id="MF_00922"/>
    </source>
</evidence>